<protein>
    <recommendedName>
        <fullName evidence="3">Haemin-degrading HemS/ChuX domain-containing protein</fullName>
    </recommendedName>
</protein>
<evidence type="ECO:0000313" key="2">
    <source>
        <dbReference type="Proteomes" id="UP000553193"/>
    </source>
</evidence>
<organism evidence="1 2">
    <name type="scientific">Roseococcus suduntuyensis</name>
    <dbReference type="NCBI Taxonomy" id="455361"/>
    <lineage>
        <taxon>Bacteria</taxon>
        <taxon>Pseudomonadati</taxon>
        <taxon>Pseudomonadota</taxon>
        <taxon>Alphaproteobacteria</taxon>
        <taxon>Acetobacterales</taxon>
        <taxon>Roseomonadaceae</taxon>
        <taxon>Roseococcus</taxon>
    </lineage>
</organism>
<dbReference type="Proteomes" id="UP000553193">
    <property type="component" value="Unassembled WGS sequence"/>
</dbReference>
<reference evidence="1 2" key="1">
    <citation type="submission" date="2020-08" db="EMBL/GenBank/DDBJ databases">
        <title>Genomic Encyclopedia of Type Strains, Phase IV (KMG-IV): sequencing the most valuable type-strain genomes for metagenomic binning, comparative biology and taxonomic classification.</title>
        <authorList>
            <person name="Goeker M."/>
        </authorList>
    </citation>
    <scope>NUCLEOTIDE SEQUENCE [LARGE SCALE GENOMIC DNA]</scope>
    <source>
        <strain evidence="1 2">DSM 19979</strain>
    </source>
</reference>
<keyword evidence="2" id="KW-1185">Reference proteome</keyword>
<evidence type="ECO:0008006" key="3">
    <source>
        <dbReference type="Google" id="ProtNLM"/>
    </source>
</evidence>
<evidence type="ECO:0000313" key="1">
    <source>
        <dbReference type="EMBL" id="MBB3899816.1"/>
    </source>
</evidence>
<name>A0A840AGZ2_9PROT</name>
<dbReference type="RefSeq" id="WP_184385914.1">
    <property type="nucleotide sequence ID" value="NZ_JACIDJ010000006.1"/>
</dbReference>
<dbReference type="EMBL" id="JACIDJ010000006">
    <property type="protein sequence ID" value="MBB3899816.1"/>
    <property type="molecule type" value="Genomic_DNA"/>
</dbReference>
<gene>
    <name evidence="1" type="ORF">GGQ83_003276</name>
</gene>
<proteinExistence type="predicted"/>
<dbReference type="AlphaFoldDB" id="A0A840AGZ2"/>
<sequence>MTGTDQPTRQELTASPAEIGLLLPGLGRVMVALSVGSAAHERIGRIAHVARRGGALCLGGETELDLGAVRRVVLDRGSVMRGQVYPRLEFQDGAGTVLMRVVGMEGEAPFETNLAHLLGPALTPEEAAPTPAAEAGPEVAAEDCAATALLRRLHAAGGPVRVALRTGPAWQAWEGVPPEPRLVMGYVNLIAPSFHLHLRLGSVAGFHVSEEGWEAVDGAGARFGLTLRPLDAAALEGMG</sequence>
<dbReference type="SUPFAM" id="SSF144064">
    <property type="entry name" value="Heme iron utilization protein-like"/>
    <property type="match status" value="1"/>
</dbReference>
<accession>A0A840AGZ2</accession>
<comment type="caution">
    <text evidence="1">The sequence shown here is derived from an EMBL/GenBank/DDBJ whole genome shotgun (WGS) entry which is preliminary data.</text>
</comment>